<gene>
    <name evidence="1" type="ORF">LODBEIA_P39590</name>
</gene>
<evidence type="ECO:0000313" key="2">
    <source>
        <dbReference type="Proteomes" id="UP001497383"/>
    </source>
</evidence>
<evidence type="ECO:0008006" key="3">
    <source>
        <dbReference type="Google" id="ProtNLM"/>
    </source>
</evidence>
<dbReference type="PANTHER" id="PTHR12403">
    <property type="entry name" value="TRAFFICKING PROTEIN PARTICLE COMPLEX SUBUNIT 2"/>
    <property type="match status" value="1"/>
</dbReference>
<protein>
    <recommendedName>
        <fullName evidence="3">Sedlin</fullName>
    </recommendedName>
</protein>
<dbReference type="RefSeq" id="XP_066830897.1">
    <property type="nucleotide sequence ID" value="XM_066974126.1"/>
</dbReference>
<dbReference type="GeneID" id="92209155"/>
<evidence type="ECO:0000313" key="1">
    <source>
        <dbReference type="EMBL" id="CAK9439859.1"/>
    </source>
</evidence>
<dbReference type="InterPro" id="IPR011012">
    <property type="entry name" value="Longin-like_dom_sf"/>
</dbReference>
<dbReference type="SUPFAM" id="SSF64356">
    <property type="entry name" value="SNARE-like"/>
    <property type="match status" value="1"/>
</dbReference>
<keyword evidence="2" id="KW-1185">Reference proteome</keyword>
<organism evidence="1 2">
    <name type="scientific">Lodderomyces beijingensis</name>
    <dbReference type="NCBI Taxonomy" id="1775926"/>
    <lineage>
        <taxon>Eukaryota</taxon>
        <taxon>Fungi</taxon>
        <taxon>Dikarya</taxon>
        <taxon>Ascomycota</taxon>
        <taxon>Saccharomycotina</taxon>
        <taxon>Pichiomycetes</taxon>
        <taxon>Debaryomycetaceae</taxon>
        <taxon>Candida/Lodderomyces clade</taxon>
        <taxon>Lodderomyces</taxon>
    </lineage>
</organism>
<dbReference type="Gene3D" id="3.30.450.70">
    <property type="match status" value="1"/>
</dbReference>
<accession>A0ABP0ZU88</accession>
<reference evidence="1 2" key="1">
    <citation type="submission" date="2024-03" db="EMBL/GenBank/DDBJ databases">
        <authorList>
            <person name="Brejova B."/>
        </authorList>
    </citation>
    <scope>NUCLEOTIDE SEQUENCE [LARGE SCALE GENOMIC DNA]</scope>
    <source>
        <strain evidence="1 2">CBS 14171</strain>
    </source>
</reference>
<dbReference type="EMBL" id="OZ022409">
    <property type="protein sequence ID" value="CAK9439859.1"/>
    <property type="molecule type" value="Genomic_DNA"/>
</dbReference>
<sequence length="193" mass="21597">MASTQINVQASTATNPIQFISLISRSDELLYIQSFQSASKTTAAKPTHSETNRFLRFNFFSHMALDIFLSPTSLALREQQSQQQGDDQYDGVLLLFIQDQVMVYGYESNNGLKIIVGVDQAISVDVRRLRKLINDVYRLYLRILCNPFRNFGKNSAAERDESGAEAGGHEGETEILKGTKFDSGVESLVESFV</sequence>
<name>A0ABP0ZU88_9ASCO</name>
<dbReference type="Pfam" id="PF04628">
    <property type="entry name" value="Sedlin_N"/>
    <property type="match status" value="1"/>
</dbReference>
<proteinExistence type="predicted"/>
<dbReference type="Proteomes" id="UP001497383">
    <property type="component" value="Chromosome 5"/>
</dbReference>
<dbReference type="InterPro" id="IPR006722">
    <property type="entry name" value="Sedlin"/>
</dbReference>